<dbReference type="EMBL" id="CAIIXF020000005">
    <property type="protein sequence ID" value="CAH1783256.1"/>
    <property type="molecule type" value="Genomic_DNA"/>
</dbReference>
<evidence type="ECO:0000256" key="2">
    <source>
        <dbReference type="ARBA" id="ARBA00022912"/>
    </source>
</evidence>
<dbReference type="Pfam" id="PF00782">
    <property type="entry name" value="DSPc"/>
    <property type="match status" value="1"/>
</dbReference>
<dbReference type="InterPro" id="IPR016130">
    <property type="entry name" value="Tyr_Pase_AS"/>
</dbReference>
<feature type="domain" description="Tyrosine specific protein phosphatases" evidence="5">
    <location>
        <begin position="110"/>
        <end position="179"/>
    </location>
</feature>
<evidence type="ECO:0000259" key="5">
    <source>
        <dbReference type="PROSITE" id="PS50056"/>
    </source>
</evidence>
<keyword evidence="2" id="KW-0904">Protein phosphatase</keyword>
<dbReference type="InterPro" id="IPR000387">
    <property type="entry name" value="Tyr_Pase_dom"/>
</dbReference>
<comment type="caution">
    <text evidence="6">The sequence shown here is derived from an EMBL/GenBank/DDBJ whole genome shotgun (WGS) entry which is preliminary data.</text>
</comment>
<dbReference type="PROSITE" id="PS00383">
    <property type="entry name" value="TYR_PHOSPHATASE_1"/>
    <property type="match status" value="1"/>
</dbReference>
<sequence length="383" mass="45469">MPGKVPDRWLPYSRVGKRIPGTRILACKVPLEKNICNKVEEEERFGPKDLVQCIEERGERLGLVIDLTNTSRYYKPQEFTIRDEQAENHTIEHSKINTAGHEIPKNSVIRKFFKVVDDFLEKYKENDSLIAVHCTHGVNRTGYLICRYMINKMKFEPAQAIEAFNKARGHDLERENYLEDLKMGIKDISGGEDTEEQTSDQNRPWERNSRDYRNHRDNFRNDRDNFRNHRDNFRNPRDNFRNDRDDYRNHRHNFRNRSDDFRNPRDNFRDEDNLRPREPIRDQCNDRSNDDRNWRTKRHNGYGYDGYYDGGNSRYGGGYTMNQHYEHQGWNFQYGANQWNNGAYDWTADTSYHSNGYNGAGINDCYGDEESISHGSDQTGYTQ</sequence>
<name>A0A8S4NSI2_OWEFU</name>
<dbReference type="GO" id="GO:0004651">
    <property type="term" value="F:polynucleotide 5'-phosphatase activity"/>
    <property type="evidence" value="ECO:0007669"/>
    <property type="project" value="TreeGrafter"/>
</dbReference>
<evidence type="ECO:0000313" key="6">
    <source>
        <dbReference type="EMBL" id="CAH1783256.1"/>
    </source>
</evidence>
<dbReference type="InterPro" id="IPR051029">
    <property type="entry name" value="mRNA_Capping_Enz/RNA_Phosphat"/>
</dbReference>
<dbReference type="InterPro" id="IPR003595">
    <property type="entry name" value="Tyr_Pase_cat"/>
</dbReference>
<dbReference type="SMART" id="SM00195">
    <property type="entry name" value="DSPc"/>
    <property type="match status" value="1"/>
</dbReference>
<dbReference type="PROSITE" id="PS50056">
    <property type="entry name" value="TYR_PHOSPHATASE_2"/>
    <property type="match status" value="1"/>
</dbReference>
<evidence type="ECO:0000256" key="3">
    <source>
        <dbReference type="SAM" id="MobiDB-lite"/>
    </source>
</evidence>
<dbReference type="GO" id="GO:0004721">
    <property type="term" value="F:phosphoprotein phosphatase activity"/>
    <property type="evidence" value="ECO:0007669"/>
    <property type="project" value="UniProtKB-KW"/>
</dbReference>
<feature type="domain" description="Tyrosine-protein phosphatase" evidence="4">
    <location>
        <begin position="34"/>
        <end position="190"/>
    </location>
</feature>
<reference evidence="6" key="1">
    <citation type="submission" date="2022-03" db="EMBL/GenBank/DDBJ databases">
        <authorList>
            <person name="Martin C."/>
        </authorList>
    </citation>
    <scope>NUCLEOTIDE SEQUENCE</scope>
</reference>
<keyword evidence="1" id="KW-0378">Hydrolase</keyword>
<accession>A0A8S4NSI2</accession>
<dbReference type="InterPro" id="IPR000340">
    <property type="entry name" value="Dual-sp_phosphatase_cat-dom"/>
</dbReference>
<dbReference type="Gene3D" id="3.90.190.10">
    <property type="entry name" value="Protein tyrosine phosphatase superfamily"/>
    <property type="match status" value="1"/>
</dbReference>
<dbReference type="Proteomes" id="UP000749559">
    <property type="component" value="Unassembled WGS sequence"/>
</dbReference>
<dbReference type="PANTHER" id="PTHR10367">
    <property type="entry name" value="MRNA-CAPPING ENZYME"/>
    <property type="match status" value="1"/>
</dbReference>
<feature type="compositionally biased region" description="Basic and acidic residues" evidence="3">
    <location>
        <begin position="256"/>
        <end position="293"/>
    </location>
</feature>
<dbReference type="InterPro" id="IPR029021">
    <property type="entry name" value="Prot-tyrosine_phosphatase-like"/>
</dbReference>
<dbReference type="AlphaFoldDB" id="A0A8S4NSI2"/>
<protein>
    <recommendedName>
        <fullName evidence="8">RNA/RNP complex-1-interacting phosphatase</fullName>
    </recommendedName>
</protein>
<dbReference type="PROSITE" id="PS50054">
    <property type="entry name" value="TYR_PHOSPHATASE_DUAL"/>
    <property type="match status" value="1"/>
</dbReference>
<evidence type="ECO:0000256" key="1">
    <source>
        <dbReference type="ARBA" id="ARBA00022801"/>
    </source>
</evidence>
<keyword evidence="7" id="KW-1185">Reference proteome</keyword>
<gene>
    <name evidence="6" type="ORF">OFUS_LOCUS9613</name>
</gene>
<organism evidence="6 7">
    <name type="scientific">Owenia fusiformis</name>
    <name type="common">Polychaete worm</name>
    <dbReference type="NCBI Taxonomy" id="6347"/>
    <lineage>
        <taxon>Eukaryota</taxon>
        <taxon>Metazoa</taxon>
        <taxon>Spiralia</taxon>
        <taxon>Lophotrochozoa</taxon>
        <taxon>Annelida</taxon>
        <taxon>Polychaeta</taxon>
        <taxon>Sedentaria</taxon>
        <taxon>Canalipalpata</taxon>
        <taxon>Sabellida</taxon>
        <taxon>Oweniida</taxon>
        <taxon>Oweniidae</taxon>
        <taxon>Owenia</taxon>
    </lineage>
</organism>
<dbReference type="OrthoDB" id="200924at2759"/>
<dbReference type="SMART" id="SM00404">
    <property type="entry name" value="PTPc_motif"/>
    <property type="match status" value="1"/>
</dbReference>
<dbReference type="PANTHER" id="PTHR10367:SF9">
    <property type="entry name" value="DUAL-SPECIFICITY PHOSPHATASE 11 (RNA_RNP COMPLEX 1-INTERACTING)"/>
    <property type="match status" value="1"/>
</dbReference>
<evidence type="ECO:0000259" key="4">
    <source>
        <dbReference type="PROSITE" id="PS50054"/>
    </source>
</evidence>
<evidence type="ECO:0008006" key="8">
    <source>
        <dbReference type="Google" id="ProtNLM"/>
    </source>
</evidence>
<dbReference type="SUPFAM" id="SSF52799">
    <property type="entry name" value="(Phosphotyrosine protein) phosphatases II"/>
    <property type="match status" value="1"/>
</dbReference>
<feature type="compositionally biased region" description="Basic and acidic residues" evidence="3">
    <location>
        <begin position="203"/>
        <end position="248"/>
    </location>
</feature>
<proteinExistence type="predicted"/>
<feature type="region of interest" description="Disordered" evidence="3">
    <location>
        <begin position="188"/>
        <end position="293"/>
    </location>
</feature>
<dbReference type="InterPro" id="IPR020422">
    <property type="entry name" value="TYR_PHOSPHATASE_DUAL_dom"/>
</dbReference>
<evidence type="ECO:0000313" key="7">
    <source>
        <dbReference type="Proteomes" id="UP000749559"/>
    </source>
</evidence>